<dbReference type="STRING" id="469381.Dpep_1830"/>
<dbReference type="InterPro" id="IPR004154">
    <property type="entry name" value="Anticodon-bd"/>
</dbReference>
<evidence type="ECO:0000256" key="3">
    <source>
        <dbReference type="ARBA" id="ARBA00022741"/>
    </source>
</evidence>
<keyword evidence="2 8" id="KW-0436">Ligase</keyword>
<dbReference type="GO" id="GO:0004821">
    <property type="term" value="F:histidine-tRNA ligase activity"/>
    <property type="evidence" value="ECO:0007669"/>
    <property type="project" value="UniProtKB-UniRule"/>
</dbReference>
<dbReference type="SUPFAM" id="SSF52954">
    <property type="entry name" value="Class II aaRS ABD-related"/>
    <property type="match status" value="1"/>
</dbReference>
<dbReference type="Pfam" id="PF13393">
    <property type="entry name" value="tRNA-synt_His"/>
    <property type="match status" value="1"/>
</dbReference>
<feature type="binding site" evidence="9">
    <location>
        <position position="114"/>
    </location>
    <ligand>
        <name>L-histidine</name>
        <dbReference type="ChEBI" id="CHEBI:57595"/>
    </ligand>
</feature>
<feature type="binding site" evidence="9">
    <location>
        <position position="132"/>
    </location>
    <ligand>
        <name>L-histidine</name>
        <dbReference type="ChEBI" id="CHEBI:57595"/>
    </ligand>
</feature>
<feature type="domain" description="Aminoacyl-transfer RNA synthetases class-II family profile" evidence="10">
    <location>
        <begin position="30"/>
        <end position="329"/>
    </location>
</feature>
<sequence>MAESIKAPRGVRDILPDDSWKWGHTLNMSRKIADLFSYKEVHLPIFEHTELFARGIGDTTDVVEKEMYTFEDKGGRSITLRPELTASMVRCYLEHSMNGGAQPVKLWGSGPMFRYERPQKGRYRQFWQLDFEALGSDSPLVDLEVIMTAIELFRNLGMSNLEVVINSVGCPECRPAYRKALMDYLRPYLDELCGTCQNRFDRNPLRILDCKNDRCKEITDGAPAIFETLCDECSEHFKAVTSGLDSLGIVYHIDKRLVRGLDYYTKTAFEVQSGDLGAQNAVCGGGRYDNLSEAIGGPHVPGVGFAAGLDRIVLTMEQQGCDFGREPTPDVFVVCADEIARSLAVDVLYRLRREGISADMDYLGRSMKAQMKSAVNGGSSVACIVGGDELDKGVVTVKDLSRSEQSQVELESLTSSVSRLLDQSTLIKRG</sequence>
<dbReference type="AlphaFoldDB" id="D2Z8Q7"/>
<comment type="subcellular location">
    <subcellularLocation>
        <location evidence="8">Cytoplasm</location>
    </subcellularLocation>
</comment>
<dbReference type="InterPro" id="IPR004516">
    <property type="entry name" value="HisRS/HisZ"/>
</dbReference>
<evidence type="ECO:0000259" key="10">
    <source>
        <dbReference type="PROSITE" id="PS50862"/>
    </source>
</evidence>
<dbReference type="OrthoDB" id="9800814at2"/>
<dbReference type="Gene3D" id="3.40.50.800">
    <property type="entry name" value="Anticodon-binding domain"/>
    <property type="match status" value="1"/>
</dbReference>
<dbReference type="CDD" id="cd00773">
    <property type="entry name" value="HisRS-like_core"/>
    <property type="match status" value="1"/>
</dbReference>
<dbReference type="SUPFAM" id="SSF55681">
    <property type="entry name" value="Class II aaRS and biotin synthetases"/>
    <property type="match status" value="1"/>
</dbReference>
<protein>
    <recommendedName>
        <fullName evidence="8">Histidine--tRNA ligase</fullName>
        <ecNumber evidence="8">6.1.1.21</ecNumber>
    </recommendedName>
    <alternativeName>
        <fullName evidence="8">Histidyl-tRNA synthetase</fullName>
        <shortName evidence="8">HisRS</shortName>
    </alternativeName>
</protein>
<dbReference type="InterPro" id="IPR033656">
    <property type="entry name" value="HisRS_anticodon"/>
</dbReference>
<comment type="subunit">
    <text evidence="8">Homodimer.</text>
</comment>
<evidence type="ECO:0000256" key="6">
    <source>
        <dbReference type="ARBA" id="ARBA00023146"/>
    </source>
</evidence>
<dbReference type="HAMAP" id="MF_00127">
    <property type="entry name" value="His_tRNA_synth"/>
    <property type="match status" value="1"/>
</dbReference>
<dbReference type="Pfam" id="PF03129">
    <property type="entry name" value="HGTP_anticodon"/>
    <property type="match status" value="1"/>
</dbReference>
<name>D2Z8Q7_9BACT</name>
<dbReference type="InterPro" id="IPR041715">
    <property type="entry name" value="HisRS-like_core"/>
</dbReference>
<proteinExistence type="inferred from homology"/>
<keyword evidence="12" id="KW-1185">Reference proteome</keyword>
<dbReference type="RefSeq" id="WP_005661519.1">
    <property type="nucleotide sequence ID" value="NZ_ABTR02000001.1"/>
</dbReference>
<dbReference type="EMBL" id="ABTR02000001">
    <property type="protein sequence ID" value="EFC91854.1"/>
    <property type="molecule type" value="Genomic_DNA"/>
</dbReference>
<evidence type="ECO:0000313" key="12">
    <source>
        <dbReference type="Proteomes" id="UP000006427"/>
    </source>
</evidence>
<comment type="caution">
    <text evidence="11">The sequence shown here is derived from an EMBL/GenBank/DDBJ whole genome shotgun (WGS) entry which is preliminary data.</text>
</comment>
<dbReference type="InterPro" id="IPR036621">
    <property type="entry name" value="Anticodon-bd_dom_sf"/>
</dbReference>
<accession>D2Z8Q7</accession>
<dbReference type="PANTHER" id="PTHR43707:SF1">
    <property type="entry name" value="HISTIDINE--TRNA LIGASE, MITOCHONDRIAL-RELATED"/>
    <property type="match status" value="1"/>
</dbReference>
<feature type="binding site" evidence="9">
    <location>
        <position position="128"/>
    </location>
    <ligand>
        <name>L-histidine</name>
        <dbReference type="ChEBI" id="CHEBI:57595"/>
    </ligand>
</feature>
<evidence type="ECO:0000256" key="4">
    <source>
        <dbReference type="ARBA" id="ARBA00022840"/>
    </source>
</evidence>
<feature type="binding site" evidence="9">
    <location>
        <begin position="83"/>
        <end position="85"/>
    </location>
    <ligand>
        <name>L-histidine</name>
        <dbReference type="ChEBI" id="CHEBI:57595"/>
    </ligand>
</feature>
<reference evidence="11 12" key="1">
    <citation type="journal article" date="2010" name="Stand. Genomic Sci.">
        <title>Permanent draft genome sequence of Dethiosulfovibrio peptidovorans type strain (SEBR 4207).</title>
        <authorList>
            <person name="Labutti K."/>
            <person name="Mayilraj S."/>
            <person name="Clum A."/>
            <person name="Lucas S."/>
            <person name="Glavina Del Rio T."/>
            <person name="Nolan M."/>
            <person name="Tice H."/>
            <person name="Cheng J.F."/>
            <person name="Pitluck S."/>
            <person name="Liolios K."/>
            <person name="Ivanova N."/>
            <person name="Mavromatis K."/>
            <person name="Mikhailova N."/>
            <person name="Pati A."/>
            <person name="Goodwin L."/>
            <person name="Chen A."/>
            <person name="Palaniappan K."/>
            <person name="Land M."/>
            <person name="Hauser L."/>
            <person name="Chang Y.J."/>
            <person name="Jeffries C.D."/>
            <person name="Rohde M."/>
            <person name="Spring S."/>
            <person name="Goker M."/>
            <person name="Woyke T."/>
            <person name="Bristow J."/>
            <person name="Eisen J.A."/>
            <person name="Markowitz V."/>
            <person name="Hugenholtz P."/>
            <person name="Kyrpides N.C."/>
            <person name="Klenk H.P."/>
            <person name="Lapidus A."/>
        </authorList>
    </citation>
    <scope>NUCLEOTIDE SEQUENCE [LARGE SCALE GENOMIC DNA]</scope>
    <source>
        <strain evidence="11 12">DSM 11002</strain>
    </source>
</reference>
<organism evidence="11 12">
    <name type="scientific">Dethiosulfovibrio peptidovorans DSM 11002</name>
    <dbReference type="NCBI Taxonomy" id="469381"/>
    <lineage>
        <taxon>Bacteria</taxon>
        <taxon>Thermotogati</taxon>
        <taxon>Synergistota</taxon>
        <taxon>Synergistia</taxon>
        <taxon>Synergistales</taxon>
        <taxon>Dethiosulfovibrionaceae</taxon>
        <taxon>Dethiosulfovibrio</taxon>
    </lineage>
</organism>
<gene>
    <name evidence="8" type="primary">hisS</name>
    <name evidence="11" type="ORF">Dpep_1830</name>
</gene>
<evidence type="ECO:0000256" key="5">
    <source>
        <dbReference type="ARBA" id="ARBA00022917"/>
    </source>
</evidence>
<dbReference type="PROSITE" id="PS50862">
    <property type="entry name" value="AA_TRNA_LIGASE_II"/>
    <property type="match status" value="1"/>
</dbReference>
<evidence type="ECO:0000256" key="7">
    <source>
        <dbReference type="ARBA" id="ARBA00047639"/>
    </source>
</evidence>
<dbReference type="EC" id="6.1.1.21" evidence="8"/>
<dbReference type="eggNOG" id="COG0124">
    <property type="taxonomic scope" value="Bacteria"/>
</dbReference>
<dbReference type="PaxDb" id="469381-Dpep_1830"/>
<feature type="binding site" evidence="9">
    <location>
        <begin position="263"/>
        <end position="264"/>
    </location>
    <ligand>
        <name>L-histidine</name>
        <dbReference type="ChEBI" id="CHEBI:57595"/>
    </ligand>
</feature>
<evidence type="ECO:0000313" key="11">
    <source>
        <dbReference type="EMBL" id="EFC91854.1"/>
    </source>
</evidence>
<dbReference type="InterPro" id="IPR045864">
    <property type="entry name" value="aa-tRNA-synth_II/BPL/LPL"/>
</dbReference>
<keyword evidence="8" id="KW-0963">Cytoplasm</keyword>
<evidence type="ECO:0000256" key="1">
    <source>
        <dbReference type="ARBA" id="ARBA00008226"/>
    </source>
</evidence>
<dbReference type="InterPro" id="IPR006195">
    <property type="entry name" value="aa-tRNA-synth_II"/>
</dbReference>
<keyword evidence="6 8" id="KW-0030">Aminoacyl-tRNA synthetase</keyword>
<dbReference type="NCBIfam" id="TIGR00442">
    <property type="entry name" value="hisS"/>
    <property type="match status" value="1"/>
</dbReference>
<dbReference type="GO" id="GO:0005524">
    <property type="term" value="F:ATP binding"/>
    <property type="evidence" value="ECO:0007669"/>
    <property type="project" value="UniProtKB-UniRule"/>
</dbReference>
<comment type="catalytic activity">
    <reaction evidence="7 8">
        <text>tRNA(His) + L-histidine + ATP = L-histidyl-tRNA(His) + AMP + diphosphate + H(+)</text>
        <dbReference type="Rhea" id="RHEA:17313"/>
        <dbReference type="Rhea" id="RHEA-COMP:9665"/>
        <dbReference type="Rhea" id="RHEA-COMP:9689"/>
        <dbReference type="ChEBI" id="CHEBI:15378"/>
        <dbReference type="ChEBI" id="CHEBI:30616"/>
        <dbReference type="ChEBI" id="CHEBI:33019"/>
        <dbReference type="ChEBI" id="CHEBI:57595"/>
        <dbReference type="ChEBI" id="CHEBI:78442"/>
        <dbReference type="ChEBI" id="CHEBI:78527"/>
        <dbReference type="ChEBI" id="CHEBI:456215"/>
        <dbReference type="EC" id="6.1.1.21"/>
    </reaction>
</comment>
<comment type="similarity">
    <text evidence="1 8">Belongs to the class-II aminoacyl-tRNA synthetase family.</text>
</comment>
<evidence type="ECO:0000256" key="2">
    <source>
        <dbReference type="ARBA" id="ARBA00022598"/>
    </source>
</evidence>
<evidence type="ECO:0000256" key="9">
    <source>
        <dbReference type="PIRSR" id="PIRSR001549-1"/>
    </source>
</evidence>
<dbReference type="PANTHER" id="PTHR43707">
    <property type="entry name" value="HISTIDYL-TRNA SYNTHETASE"/>
    <property type="match status" value="1"/>
</dbReference>
<dbReference type="GO" id="GO:0005737">
    <property type="term" value="C:cytoplasm"/>
    <property type="evidence" value="ECO:0007669"/>
    <property type="project" value="UniProtKB-SubCell"/>
</dbReference>
<dbReference type="GO" id="GO:0006427">
    <property type="term" value="P:histidyl-tRNA aminoacylation"/>
    <property type="evidence" value="ECO:0007669"/>
    <property type="project" value="UniProtKB-UniRule"/>
</dbReference>
<dbReference type="PIRSF" id="PIRSF001549">
    <property type="entry name" value="His-tRNA_synth"/>
    <property type="match status" value="1"/>
</dbReference>
<keyword evidence="5 8" id="KW-0648">Protein biosynthesis</keyword>
<evidence type="ECO:0000256" key="8">
    <source>
        <dbReference type="HAMAP-Rule" id="MF_00127"/>
    </source>
</evidence>
<keyword evidence="3 8" id="KW-0547">Nucleotide-binding</keyword>
<feature type="binding site" evidence="9">
    <location>
        <position position="259"/>
    </location>
    <ligand>
        <name>L-histidine</name>
        <dbReference type="ChEBI" id="CHEBI:57595"/>
    </ligand>
</feature>
<keyword evidence="4 8" id="KW-0067">ATP-binding</keyword>
<dbReference type="CDD" id="cd00859">
    <property type="entry name" value="HisRS_anticodon"/>
    <property type="match status" value="1"/>
</dbReference>
<dbReference type="Proteomes" id="UP000006427">
    <property type="component" value="Unassembled WGS sequence"/>
</dbReference>
<dbReference type="InterPro" id="IPR015807">
    <property type="entry name" value="His-tRNA-ligase"/>
</dbReference>
<dbReference type="Gene3D" id="3.30.930.10">
    <property type="entry name" value="Bira Bifunctional Protein, Domain 2"/>
    <property type="match status" value="1"/>
</dbReference>